<gene>
    <name evidence="1" type="ORF">C3E78_01540</name>
</gene>
<dbReference type="PANTHER" id="PTHR23028">
    <property type="entry name" value="ACETYLTRANSFERASE"/>
    <property type="match status" value="1"/>
</dbReference>
<dbReference type="RefSeq" id="WP_108576653.1">
    <property type="nucleotide sequence ID" value="NZ_CP026952.1"/>
</dbReference>
<accession>A0A5F2ES49</accession>
<dbReference type="PANTHER" id="PTHR23028:SF53">
    <property type="entry name" value="ACYL_TRANSF_3 DOMAIN-CONTAINING PROTEIN"/>
    <property type="match status" value="1"/>
</dbReference>
<organism evidence="1 2">
    <name type="scientific">Aeromicrobium chenweiae</name>
    <dbReference type="NCBI Taxonomy" id="2079793"/>
    <lineage>
        <taxon>Bacteria</taxon>
        <taxon>Bacillati</taxon>
        <taxon>Actinomycetota</taxon>
        <taxon>Actinomycetes</taxon>
        <taxon>Propionibacteriales</taxon>
        <taxon>Nocardioidaceae</taxon>
        <taxon>Aeromicrobium</taxon>
    </lineage>
</organism>
<proteinExistence type="predicted"/>
<dbReference type="EMBL" id="CP026952">
    <property type="protein sequence ID" value="AWB91007.1"/>
    <property type="molecule type" value="Genomic_DNA"/>
</dbReference>
<dbReference type="InterPro" id="IPR002656">
    <property type="entry name" value="Acyl_transf_3_dom"/>
</dbReference>
<dbReference type="Proteomes" id="UP000244384">
    <property type="component" value="Chromosome"/>
</dbReference>
<dbReference type="GO" id="GO:0016020">
    <property type="term" value="C:membrane"/>
    <property type="evidence" value="ECO:0007669"/>
    <property type="project" value="TreeGrafter"/>
</dbReference>
<dbReference type="AlphaFoldDB" id="A0A2S0WI69"/>
<evidence type="ECO:0000313" key="1">
    <source>
        <dbReference type="EMBL" id="AWB91007.1"/>
    </source>
</evidence>
<dbReference type="OrthoDB" id="3404679at2"/>
<keyword evidence="2" id="KW-1185">Reference proteome</keyword>
<accession>A0A2S0WI69</accession>
<reference evidence="2" key="1">
    <citation type="submission" date="2018-01" db="EMBL/GenBank/DDBJ databases">
        <authorList>
            <person name="Li J."/>
        </authorList>
    </citation>
    <scope>NUCLEOTIDE SEQUENCE [LARGE SCALE GENOMIC DNA]</scope>
    <source>
        <strain evidence="2">592</strain>
    </source>
</reference>
<dbReference type="GO" id="GO:0009103">
    <property type="term" value="P:lipopolysaccharide biosynthetic process"/>
    <property type="evidence" value="ECO:0007669"/>
    <property type="project" value="TreeGrafter"/>
</dbReference>
<name>A0A2S0WI69_9ACTN</name>
<dbReference type="InterPro" id="IPR050879">
    <property type="entry name" value="Acyltransferase_3"/>
</dbReference>
<protein>
    <submittedName>
        <fullName evidence="1">Uncharacterized protein</fullName>
    </submittedName>
</protein>
<dbReference type="Pfam" id="PF01757">
    <property type="entry name" value="Acyl_transf_3"/>
    <property type="match status" value="1"/>
</dbReference>
<dbReference type="GO" id="GO:0016747">
    <property type="term" value="F:acyltransferase activity, transferring groups other than amino-acyl groups"/>
    <property type="evidence" value="ECO:0007669"/>
    <property type="project" value="InterPro"/>
</dbReference>
<evidence type="ECO:0000313" key="2">
    <source>
        <dbReference type="Proteomes" id="UP000244384"/>
    </source>
</evidence>
<sequence>MSEPAAQPSLAESVGETHVPALDGLRAIAALVVVLFHARWAFQAGDLGVDMFFVLSGFLITGILLRDAEIHGRIRLARFYRRRALRLLPAYLAVLVTCVVLDRIWDVGGTLKGAVFSFFYVSNWAAATGTGLGSLLHTWSLSIEEQFYLVWPVALIAILALGRGSTRALILGVGACLALAYASIVIGYLAGASPVLGWNSTPARGTELLAGCLLAVVLRSRRAATWWSSLGASRTGAIGLACLVLLVVLANVPAPHPWLTMFWRWPAVSLLTAGVIAACVAGGRGMSAALGNRVLVAIGRMSYGLYLWHFPVFVTVDSTLGLTGVAPRLLALAITAAVVPLSYRYVEQPFLRMKNRRPVPVP</sequence>
<dbReference type="KEGG" id="aez:C3E78_01540"/>